<comment type="caution">
    <text evidence="2">The sequence shown here is derived from an EMBL/GenBank/DDBJ whole genome shotgun (WGS) entry which is preliminary data.</text>
</comment>
<dbReference type="AlphaFoldDB" id="A0A482XJP5"/>
<proteinExistence type="predicted"/>
<gene>
    <name evidence="2" type="ORF">LSTR_LSTR004766</name>
</gene>
<dbReference type="Proteomes" id="UP000291343">
    <property type="component" value="Unassembled WGS sequence"/>
</dbReference>
<name>A0A482XJP5_LAOST</name>
<evidence type="ECO:0000256" key="1">
    <source>
        <dbReference type="SAM" id="MobiDB-lite"/>
    </source>
</evidence>
<keyword evidence="3" id="KW-1185">Reference proteome</keyword>
<dbReference type="EMBL" id="QKKF02007188">
    <property type="protein sequence ID" value="RZF46053.1"/>
    <property type="molecule type" value="Genomic_DNA"/>
</dbReference>
<feature type="compositionally biased region" description="Basic and acidic residues" evidence="1">
    <location>
        <begin position="99"/>
        <end position="108"/>
    </location>
</feature>
<organism evidence="2 3">
    <name type="scientific">Laodelphax striatellus</name>
    <name type="common">Small brown planthopper</name>
    <name type="synonym">Delphax striatella</name>
    <dbReference type="NCBI Taxonomy" id="195883"/>
    <lineage>
        <taxon>Eukaryota</taxon>
        <taxon>Metazoa</taxon>
        <taxon>Ecdysozoa</taxon>
        <taxon>Arthropoda</taxon>
        <taxon>Hexapoda</taxon>
        <taxon>Insecta</taxon>
        <taxon>Pterygota</taxon>
        <taxon>Neoptera</taxon>
        <taxon>Paraneoptera</taxon>
        <taxon>Hemiptera</taxon>
        <taxon>Auchenorrhyncha</taxon>
        <taxon>Fulgoroidea</taxon>
        <taxon>Delphacidae</taxon>
        <taxon>Criomorphinae</taxon>
        <taxon>Laodelphax</taxon>
    </lineage>
</organism>
<evidence type="ECO:0000313" key="2">
    <source>
        <dbReference type="EMBL" id="RZF46053.1"/>
    </source>
</evidence>
<sequence>MVLPSGDTKAKDVNCEKKNPYEIGMEKEHFNEFFYNRGGVSPEIFNIILPDFSKARKMELAYSIVENSKTFYASNDQTNHRLPVENTTAHRRHQKMSKTKFETQRVEA</sequence>
<protein>
    <submittedName>
        <fullName evidence="2">Uncharacterized protein</fullName>
    </submittedName>
</protein>
<feature type="compositionally biased region" description="Basic residues" evidence="1">
    <location>
        <begin position="89"/>
        <end position="98"/>
    </location>
</feature>
<accession>A0A482XJP5</accession>
<feature type="region of interest" description="Disordered" evidence="1">
    <location>
        <begin position="76"/>
        <end position="108"/>
    </location>
</feature>
<dbReference type="InParanoid" id="A0A482XJP5"/>
<reference evidence="2 3" key="1">
    <citation type="journal article" date="2017" name="Gigascience">
        <title>Genome sequence of the small brown planthopper, Laodelphax striatellus.</title>
        <authorList>
            <person name="Zhu J."/>
            <person name="Jiang F."/>
            <person name="Wang X."/>
            <person name="Yang P."/>
            <person name="Bao Y."/>
            <person name="Zhao W."/>
            <person name="Wang W."/>
            <person name="Lu H."/>
            <person name="Wang Q."/>
            <person name="Cui N."/>
            <person name="Li J."/>
            <person name="Chen X."/>
            <person name="Luo L."/>
            <person name="Yu J."/>
            <person name="Kang L."/>
            <person name="Cui F."/>
        </authorList>
    </citation>
    <scope>NUCLEOTIDE SEQUENCE [LARGE SCALE GENOMIC DNA]</scope>
    <source>
        <strain evidence="2">Lst14</strain>
    </source>
</reference>
<evidence type="ECO:0000313" key="3">
    <source>
        <dbReference type="Proteomes" id="UP000291343"/>
    </source>
</evidence>